<dbReference type="GO" id="GO:0005524">
    <property type="term" value="F:ATP binding"/>
    <property type="evidence" value="ECO:0007669"/>
    <property type="project" value="UniProtKB-UniRule"/>
</dbReference>
<dbReference type="PROSITE" id="PS50011">
    <property type="entry name" value="PROTEIN_KINASE_DOM"/>
    <property type="match status" value="1"/>
</dbReference>
<evidence type="ECO:0000256" key="5">
    <source>
        <dbReference type="ARBA" id="ARBA00022840"/>
    </source>
</evidence>
<organism evidence="9 10">
    <name type="scientific">Reticulomyxa filosa</name>
    <dbReference type="NCBI Taxonomy" id="46433"/>
    <lineage>
        <taxon>Eukaryota</taxon>
        <taxon>Sar</taxon>
        <taxon>Rhizaria</taxon>
        <taxon>Retaria</taxon>
        <taxon>Foraminifera</taxon>
        <taxon>Monothalamids</taxon>
        <taxon>Reticulomyxidae</taxon>
        <taxon>Reticulomyxa</taxon>
    </lineage>
</organism>
<dbReference type="InterPro" id="IPR036305">
    <property type="entry name" value="RGS_sf"/>
</dbReference>
<proteinExistence type="predicted"/>
<dbReference type="GO" id="GO:0004674">
    <property type="term" value="F:protein serine/threonine kinase activity"/>
    <property type="evidence" value="ECO:0007669"/>
    <property type="project" value="UniProtKB-KW"/>
</dbReference>
<dbReference type="InterPro" id="IPR044926">
    <property type="entry name" value="RGS_subdomain_2"/>
</dbReference>
<keyword evidence="10" id="KW-1185">Reference proteome</keyword>
<dbReference type="InterPro" id="IPR017441">
    <property type="entry name" value="Protein_kinase_ATP_BS"/>
</dbReference>
<keyword evidence="5 6" id="KW-0067">ATP-binding</keyword>
<reference evidence="9 10" key="1">
    <citation type="journal article" date="2013" name="Curr. Biol.">
        <title>The Genome of the Foraminiferan Reticulomyxa filosa.</title>
        <authorList>
            <person name="Glockner G."/>
            <person name="Hulsmann N."/>
            <person name="Schleicher M."/>
            <person name="Noegel A.A."/>
            <person name="Eichinger L."/>
            <person name="Gallinger C."/>
            <person name="Pawlowski J."/>
            <person name="Sierra R."/>
            <person name="Euteneuer U."/>
            <person name="Pillet L."/>
            <person name="Moustafa A."/>
            <person name="Platzer M."/>
            <person name="Groth M."/>
            <person name="Szafranski K."/>
            <person name="Schliwa M."/>
        </authorList>
    </citation>
    <scope>NUCLEOTIDE SEQUENCE [LARGE SCALE GENOMIC DNA]</scope>
</reference>
<evidence type="ECO:0000313" key="10">
    <source>
        <dbReference type="Proteomes" id="UP000023152"/>
    </source>
</evidence>
<feature type="binding site" evidence="6">
    <location>
        <position position="143"/>
    </location>
    <ligand>
        <name>ATP</name>
        <dbReference type="ChEBI" id="CHEBI:30616"/>
    </ligand>
</feature>
<evidence type="ECO:0000256" key="1">
    <source>
        <dbReference type="ARBA" id="ARBA00022527"/>
    </source>
</evidence>
<keyword evidence="3 6" id="KW-0547">Nucleotide-binding</keyword>
<evidence type="ECO:0000256" key="6">
    <source>
        <dbReference type="PROSITE-ProRule" id="PRU10141"/>
    </source>
</evidence>
<dbReference type="SUPFAM" id="SSF48097">
    <property type="entry name" value="Regulator of G-protein signaling, RGS"/>
    <property type="match status" value="1"/>
</dbReference>
<evidence type="ECO:0000256" key="2">
    <source>
        <dbReference type="ARBA" id="ARBA00022679"/>
    </source>
</evidence>
<dbReference type="SUPFAM" id="SSF56112">
    <property type="entry name" value="Protein kinase-like (PK-like)"/>
    <property type="match status" value="1"/>
</dbReference>
<accession>X6NN25</accession>
<keyword evidence="2" id="KW-0808">Transferase</keyword>
<dbReference type="AlphaFoldDB" id="X6NN25"/>
<keyword evidence="4" id="KW-0418">Kinase</keyword>
<dbReference type="OrthoDB" id="354826at2759"/>
<dbReference type="Gene3D" id="1.10.167.10">
    <property type="entry name" value="Regulator of G-protein Signalling 4, domain 2"/>
    <property type="match status" value="1"/>
</dbReference>
<dbReference type="InterPro" id="IPR016137">
    <property type="entry name" value="RGS"/>
</dbReference>
<evidence type="ECO:0000256" key="4">
    <source>
        <dbReference type="ARBA" id="ARBA00022777"/>
    </source>
</evidence>
<dbReference type="SMART" id="SM00220">
    <property type="entry name" value="S_TKc"/>
    <property type="match status" value="1"/>
</dbReference>
<dbReference type="Proteomes" id="UP000023152">
    <property type="component" value="Unassembled WGS sequence"/>
</dbReference>
<dbReference type="PANTHER" id="PTHR24355">
    <property type="entry name" value="G PROTEIN-COUPLED RECEPTOR KINASE/RIBOSOMAL PROTEIN S6 KINASE"/>
    <property type="match status" value="1"/>
</dbReference>
<evidence type="ECO:0000256" key="3">
    <source>
        <dbReference type="ARBA" id="ARBA00022741"/>
    </source>
</evidence>
<dbReference type="PROSITE" id="PS50132">
    <property type="entry name" value="RGS"/>
    <property type="match status" value="1"/>
</dbReference>
<evidence type="ECO:0008006" key="11">
    <source>
        <dbReference type="Google" id="ProtNLM"/>
    </source>
</evidence>
<dbReference type="InterPro" id="IPR000719">
    <property type="entry name" value="Prot_kinase_dom"/>
</dbReference>
<evidence type="ECO:0000259" key="8">
    <source>
        <dbReference type="PROSITE" id="PS50132"/>
    </source>
</evidence>
<feature type="non-terminal residue" evidence="9">
    <location>
        <position position="1"/>
    </location>
</feature>
<evidence type="ECO:0000313" key="9">
    <source>
        <dbReference type="EMBL" id="ETO26797.1"/>
    </source>
</evidence>
<dbReference type="Pfam" id="PF00069">
    <property type="entry name" value="Pkinase"/>
    <property type="match status" value="1"/>
</dbReference>
<dbReference type="Gene3D" id="1.10.510.10">
    <property type="entry name" value="Transferase(Phosphotransferase) domain 1"/>
    <property type="match status" value="1"/>
</dbReference>
<name>X6NN25_RETFI</name>
<gene>
    <name evidence="9" type="ORF">RFI_10338</name>
</gene>
<dbReference type="PANTHER" id="PTHR24355:SF18">
    <property type="entry name" value="G PROTEIN-COUPLED RECEPTOR KINASE"/>
    <property type="match status" value="1"/>
</dbReference>
<dbReference type="PROSITE" id="PS00107">
    <property type="entry name" value="PROTEIN_KINASE_ATP"/>
    <property type="match status" value="1"/>
</dbReference>
<sequence length="248" mass="29006">FFFFFFEKTKKKKKRSNGSGNNEDANLLKYRLSLLTENTNTIGVYGKPVERLKKRLDEDAIITKDIFSEVSEEVINDLRLDVFPRFVKSKWYQMYLRCQAYIEEKTQTVSVRDFHQMRMLGRGAFGCVNACKKKDTGKLYAMKQISKKRVQGTDSVEAIMSERNFLADIGVGVNDCRFVTTLKYAFMDENTLYLILDLMIGGDLKYHLNHERVFPEERSRFYAAQVLLGLEHIHNKGIVYRDLKLKIF</sequence>
<feature type="domain" description="RGS" evidence="8">
    <location>
        <begin position="49"/>
        <end position="96"/>
    </location>
</feature>
<feature type="domain" description="Protein kinase" evidence="7">
    <location>
        <begin position="114"/>
        <end position="248"/>
    </location>
</feature>
<evidence type="ECO:0000259" key="7">
    <source>
        <dbReference type="PROSITE" id="PS50011"/>
    </source>
</evidence>
<comment type="caution">
    <text evidence="9">The sequence shown here is derived from an EMBL/GenBank/DDBJ whole genome shotgun (WGS) entry which is preliminary data.</text>
</comment>
<dbReference type="Gene3D" id="3.30.200.20">
    <property type="entry name" value="Phosphorylase Kinase, domain 1"/>
    <property type="match status" value="1"/>
</dbReference>
<keyword evidence="1" id="KW-0723">Serine/threonine-protein kinase</keyword>
<dbReference type="EMBL" id="ASPP01007631">
    <property type="protein sequence ID" value="ETO26797.1"/>
    <property type="molecule type" value="Genomic_DNA"/>
</dbReference>
<dbReference type="InterPro" id="IPR011009">
    <property type="entry name" value="Kinase-like_dom_sf"/>
</dbReference>
<protein>
    <recommendedName>
        <fullName evidence="11">G protein-coupled receptor kinase</fullName>
    </recommendedName>
</protein>